<dbReference type="PANTHER" id="PTHR30329">
    <property type="entry name" value="STATOR ELEMENT OF FLAGELLAR MOTOR COMPLEX"/>
    <property type="match status" value="1"/>
</dbReference>
<dbReference type="Gene3D" id="3.30.1330.60">
    <property type="entry name" value="OmpA-like domain"/>
    <property type="match status" value="1"/>
</dbReference>
<dbReference type="PROSITE" id="PS51123">
    <property type="entry name" value="OMPA_2"/>
    <property type="match status" value="1"/>
</dbReference>
<keyword evidence="9" id="KW-0998">Cell outer membrane</keyword>
<evidence type="ECO:0000256" key="3">
    <source>
        <dbReference type="ARBA" id="ARBA00022452"/>
    </source>
</evidence>
<comment type="subcellular location">
    <subcellularLocation>
        <location evidence="1">Cell outer membrane</location>
        <topology evidence="1">Multi-pass membrane protein</topology>
    </subcellularLocation>
</comment>
<feature type="region of interest" description="Disordered" evidence="11">
    <location>
        <begin position="313"/>
        <end position="341"/>
    </location>
</feature>
<dbReference type="CDD" id="cd07185">
    <property type="entry name" value="OmpA_C-like"/>
    <property type="match status" value="1"/>
</dbReference>
<dbReference type="Gene3D" id="2.40.160.20">
    <property type="match status" value="1"/>
</dbReference>
<dbReference type="PANTHER" id="PTHR30329:SF21">
    <property type="entry name" value="LIPOPROTEIN YIAD-RELATED"/>
    <property type="match status" value="1"/>
</dbReference>
<dbReference type="GO" id="GO:0007155">
    <property type="term" value="P:cell adhesion"/>
    <property type="evidence" value="ECO:0007669"/>
    <property type="project" value="InterPro"/>
</dbReference>
<evidence type="ECO:0000256" key="8">
    <source>
        <dbReference type="ARBA" id="ARBA00023136"/>
    </source>
</evidence>
<dbReference type="InterPro" id="IPR050330">
    <property type="entry name" value="Bact_OuterMem_StrucFunc"/>
</dbReference>
<comment type="caution">
    <text evidence="14">The sequence shown here is derived from an EMBL/GenBank/DDBJ whole genome shotgun (WGS) entry which is preliminary data.</text>
</comment>
<keyword evidence="2" id="KW-0813">Transport</keyword>
<protein>
    <submittedName>
        <fullName evidence="14">Outer membrane beta-barrel domain-containing protein</fullName>
    </submittedName>
</protein>
<evidence type="ECO:0000256" key="10">
    <source>
        <dbReference type="PROSITE-ProRule" id="PRU00473"/>
    </source>
</evidence>
<dbReference type="SUPFAM" id="SSF103647">
    <property type="entry name" value="TSP type-3 repeat"/>
    <property type="match status" value="2"/>
</dbReference>
<evidence type="ECO:0000256" key="6">
    <source>
        <dbReference type="ARBA" id="ARBA00023065"/>
    </source>
</evidence>
<keyword evidence="7" id="KW-0626">Porin</keyword>
<evidence type="ECO:0000256" key="12">
    <source>
        <dbReference type="SAM" id="SignalP"/>
    </source>
</evidence>
<proteinExistence type="predicted"/>
<dbReference type="InterPro" id="IPR036737">
    <property type="entry name" value="OmpA-like_sf"/>
</dbReference>
<dbReference type="GO" id="GO:0009279">
    <property type="term" value="C:cell outer membrane"/>
    <property type="evidence" value="ECO:0007669"/>
    <property type="project" value="UniProtKB-SubCell"/>
</dbReference>
<dbReference type="PRINTS" id="PR01021">
    <property type="entry name" value="OMPADOMAIN"/>
</dbReference>
<dbReference type="GO" id="GO:0006811">
    <property type="term" value="P:monoatomic ion transport"/>
    <property type="evidence" value="ECO:0007669"/>
    <property type="project" value="UniProtKB-KW"/>
</dbReference>
<feature type="signal peptide" evidence="12">
    <location>
        <begin position="1"/>
        <end position="21"/>
    </location>
</feature>
<evidence type="ECO:0000256" key="5">
    <source>
        <dbReference type="ARBA" id="ARBA00022729"/>
    </source>
</evidence>
<dbReference type="Pfam" id="PF00691">
    <property type="entry name" value="OmpA"/>
    <property type="match status" value="1"/>
</dbReference>
<dbReference type="InterPro" id="IPR027385">
    <property type="entry name" value="Beta-barrel_OMP"/>
</dbReference>
<feature type="chain" id="PRO_5032868509" evidence="12">
    <location>
        <begin position="22"/>
        <end position="496"/>
    </location>
</feature>
<dbReference type="InterPro" id="IPR006664">
    <property type="entry name" value="OMP_bac"/>
</dbReference>
<evidence type="ECO:0000259" key="13">
    <source>
        <dbReference type="PROSITE" id="PS51123"/>
    </source>
</evidence>
<dbReference type="GO" id="GO:0015288">
    <property type="term" value="F:porin activity"/>
    <property type="evidence" value="ECO:0007669"/>
    <property type="project" value="UniProtKB-KW"/>
</dbReference>
<dbReference type="EMBL" id="PQAP01000074">
    <property type="protein sequence ID" value="PWB72770.1"/>
    <property type="molecule type" value="Genomic_DNA"/>
</dbReference>
<dbReference type="InterPro" id="IPR011250">
    <property type="entry name" value="OMP/PagP_B-barrel"/>
</dbReference>
<accession>A0A855X7G8</accession>
<evidence type="ECO:0000256" key="2">
    <source>
        <dbReference type="ARBA" id="ARBA00022448"/>
    </source>
</evidence>
<evidence type="ECO:0000256" key="7">
    <source>
        <dbReference type="ARBA" id="ARBA00023114"/>
    </source>
</evidence>
<dbReference type="SUPFAM" id="SSF56925">
    <property type="entry name" value="OMPA-like"/>
    <property type="match status" value="1"/>
</dbReference>
<keyword evidence="4" id="KW-0812">Transmembrane</keyword>
<dbReference type="Pfam" id="PF02412">
    <property type="entry name" value="TSP_3"/>
    <property type="match status" value="5"/>
</dbReference>
<name>A0A855X7G8_9BACT</name>
<dbReference type="InterPro" id="IPR003367">
    <property type="entry name" value="Thrombospondin_3-like_rpt"/>
</dbReference>
<keyword evidence="6" id="KW-0406">Ion transport</keyword>
<sequence length="496" mass="53484">MKTRVLFIALIVLLLAAQAGATDFKGKTIAGVRFPFFIPLHNGSNFTTVTGNREPFMMGWNFGAEVKRGFGSHVLIGLTGNYLTTHDDTTAVENAGGEFTSSKHATAKLTGLMFGLEGQWYYEPDWRFQPYLLAGVGLDFWKVKNVVSSVSHKASDFNFKIGTGLLCPINDKFAIDAQVKLTTDIVHLSQDFPAGFYGPNDWKKYSNRPFKAYLEPTLGLNLFFGGELDSDHDGVPDSKDKCPNTPAGVKVDKTGCPLDSDGDGVPDYLDKCPDTPKGVKVDANGCPIDSDGDGVPDYLDKCPDTPKGVKVDAEGCAPDADGDGVPDQLDKCPDTPKGAPVDANGCPLDSDGDGVPDYLDKCPGTPKGVKVDADGCPLVKKITEKITLNIKYATNSYEPDAKSKLQLDSIAERIIAYPETKIEIRGYTDNRGTAAKNMTLSENRANGVMSYLVSKGVPAVQLTAQGYGMDPKYYVADNATEAGRAKNRRVEIESVK</sequence>
<organism evidence="14 15">
    <name type="scientific">candidate division GN15 bacterium</name>
    <dbReference type="NCBI Taxonomy" id="2072418"/>
    <lineage>
        <taxon>Bacteria</taxon>
        <taxon>candidate division GN15</taxon>
    </lineage>
</organism>
<dbReference type="GO" id="GO:0046930">
    <property type="term" value="C:pore complex"/>
    <property type="evidence" value="ECO:0007669"/>
    <property type="project" value="UniProtKB-KW"/>
</dbReference>
<evidence type="ECO:0000256" key="1">
    <source>
        <dbReference type="ARBA" id="ARBA00004571"/>
    </source>
</evidence>
<reference evidence="14 15" key="1">
    <citation type="journal article" date="2018" name="ISME J.">
        <title>A methanotrophic archaeon couples anaerobic oxidation of methane to Fe(III) reduction.</title>
        <authorList>
            <person name="Cai C."/>
            <person name="Leu A.O."/>
            <person name="Xie G.J."/>
            <person name="Guo J."/>
            <person name="Feng Y."/>
            <person name="Zhao J.X."/>
            <person name="Tyson G.W."/>
            <person name="Yuan Z."/>
            <person name="Hu S."/>
        </authorList>
    </citation>
    <scope>NUCLEOTIDE SEQUENCE [LARGE SCALE GENOMIC DNA]</scope>
    <source>
        <strain evidence="14">FeB_12</strain>
    </source>
</reference>
<dbReference type="InterPro" id="IPR028974">
    <property type="entry name" value="TSP_type-3_rpt"/>
</dbReference>
<dbReference type="AlphaFoldDB" id="A0A855X7G8"/>
<evidence type="ECO:0000256" key="4">
    <source>
        <dbReference type="ARBA" id="ARBA00022692"/>
    </source>
</evidence>
<evidence type="ECO:0000313" key="15">
    <source>
        <dbReference type="Proteomes" id="UP000250918"/>
    </source>
</evidence>
<gene>
    <name evidence="14" type="ORF">C3F09_06080</name>
</gene>
<dbReference type="GO" id="GO:0005509">
    <property type="term" value="F:calcium ion binding"/>
    <property type="evidence" value="ECO:0007669"/>
    <property type="project" value="InterPro"/>
</dbReference>
<dbReference type="Pfam" id="PF13505">
    <property type="entry name" value="OMP_b-brl"/>
    <property type="match status" value="1"/>
</dbReference>
<dbReference type="Gene3D" id="4.10.1080.10">
    <property type="entry name" value="TSP type-3 repeat"/>
    <property type="match status" value="2"/>
</dbReference>
<keyword evidence="3" id="KW-1134">Transmembrane beta strand</keyword>
<keyword evidence="8 10" id="KW-0472">Membrane</keyword>
<dbReference type="SUPFAM" id="SSF103088">
    <property type="entry name" value="OmpA-like"/>
    <property type="match status" value="1"/>
</dbReference>
<feature type="domain" description="OmpA-like" evidence="13">
    <location>
        <begin position="379"/>
        <end position="496"/>
    </location>
</feature>
<evidence type="ECO:0000313" key="14">
    <source>
        <dbReference type="EMBL" id="PWB72770.1"/>
    </source>
</evidence>
<dbReference type="Proteomes" id="UP000250918">
    <property type="component" value="Unassembled WGS sequence"/>
</dbReference>
<dbReference type="InterPro" id="IPR006665">
    <property type="entry name" value="OmpA-like"/>
</dbReference>
<evidence type="ECO:0000256" key="11">
    <source>
        <dbReference type="SAM" id="MobiDB-lite"/>
    </source>
</evidence>
<keyword evidence="5 12" id="KW-0732">Signal</keyword>
<evidence type="ECO:0000256" key="9">
    <source>
        <dbReference type="ARBA" id="ARBA00023237"/>
    </source>
</evidence>